<dbReference type="PANTHER" id="PTHR43133">
    <property type="entry name" value="RNA POLYMERASE ECF-TYPE SIGMA FACTO"/>
    <property type="match status" value="1"/>
</dbReference>
<dbReference type="Pfam" id="PF04545">
    <property type="entry name" value="Sigma70_r4"/>
    <property type="match status" value="1"/>
</dbReference>
<keyword evidence="5" id="KW-0804">Transcription</keyword>
<protein>
    <recommendedName>
        <fullName evidence="10">Sigma-70 family RNA polymerase sigma factor</fullName>
    </recommendedName>
</protein>
<dbReference type="NCBIfam" id="TIGR02937">
    <property type="entry name" value="sigma70-ECF"/>
    <property type="match status" value="1"/>
</dbReference>
<evidence type="ECO:0000313" key="9">
    <source>
        <dbReference type="Proteomes" id="UP000095705"/>
    </source>
</evidence>
<feature type="domain" description="RNA polymerase sigma-70 region 4" evidence="7">
    <location>
        <begin position="140"/>
        <end position="188"/>
    </location>
</feature>
<dbReference type="OrthoDB" id="5243766at2"/>
<dbReference type="GO" id="GO:0016987">
    <property type="term" value="F:sigma factor activity"/>
    <property type="evidence" value="ECO:0007669"/>
    <property type="project" value="UniProtKB-KW"/>
</dbReference>
<evidence type="ECO:0000256" key="3">
    <source>
        <dbReference type="ARBA" id="ARBA00023082"/>
    </source>
</evidence>
<evidence type="ECO:0000256" key="2">
    <source>
        <dbReference type="ARBA" id="ARBA00023015"/>
    </source>
</evidence>
<comment type="similarity">
    <text evidence="1">Belongs to the sigma-70 factor family. ECF subfamily.</text>
</comment>
<name>A0A1E5Q052_9ACTN</name>
<dbReference type="SUPFAM" id="SSF88659">
    <property type="entry name" value="Sigma3 and sigma4 domains of RNA polymerase sigma factors"/>
    <property type="match status" value="1"/>
</dbReference>
<evidence type="ECO:0008006" key="10">
    <source>
        <dbReference type="Google" id="ProtNLM"/>
    </source>
</evidence>
<dbReference type="InterPro" id="IPR014284">
    <property type="entry name" value="RNA_pol_sigma-70_dom"/>
</dbReference>
<evidence type="ECO:0000256" key="4">
    <source>
        <dbReference type="ARBA" id="ARBA00023125"/>
    </source>
</evidence>
<accession>A0A1E5Q052</accession>
<organism evidence="8 9">
    <name type="scientific">Streptomyces subrutilus</name>
    <dbReference type="NCBI Taxonomy" id="36818"/>
    <lineage>
        <taxon>Bacteria</taxon>
        <taxon>Bacillati</taxon>
        <taxon>Actinomycetota</taxon>
        <taxon>Actinomycetes</taxon>
        <taxon>Kitasatosporales</taxon>
        <taxon>Streptomycetaceae</taxon>
        <taxon>Streptomyces</taxon>
    </lineage>
</organism>
<dbReference type="Pfam" id="PF04542">
    <property type="entry name" value="Sigma70_r2"/>
    <property type="match status" value="1"/>
</dbReference>
<dbReference type="InterPro" id="IPR036388">
    <property type="entry name" value="WH-like_DNA-bd_sf"/>
</dbReference>
<dbReference type="Gene3D" id="1.10.1740.10">
    <property type="match status" value="1"/>
</dbReference>
<keyword evidence="4" id="KW-0238">DNA-binding</keyword>
<comment type="caution">
    <text evidence="8">The sequence shown here is derived from an EMBL/GenBank/DDBJ whole genome shotgun (WGS) entry which is preliminary data.</text>
</comment>
<dbReference type="InterPro" id="IPR007630">
    <property type="entry name" value="RNA_pol_sigma70_r4"/>
</dbReference>
<gene>
    <name evidence="8" type="ORF">BGK67_30045</name>
</gene>
<proteinExistence type="inferred from homology"/>
<dbReference type="Gene3D" id="1.10.10.10">
    <property type="entry name" value="Winged helix-like DNA-binding domain superfamily/Winged helix DNA-binding domain"/>
    <property type="match status" value="1"/>
</dbReference>
<dbReference type="AlphaFoldDB" id="A0A1E5Q052"/>
<keyword evidence="2" id="KW-0805">Transcription regulation</keyword>
<evidence type="ECO:0000256" key="1">
    <source>
        <dbReference type="ARBA" id="ARBA00010641"/>
    </source>
</evidence>
<dbReference type="EMBL" id="MEHK01000001">
    <property type="protein sequence ID" value="OEJ35002.1"/>
    <property type="molecule type" value="Genomic_DNA"/>
</dbReference>
<dbReference type="SUPFAM" id="SSF88946">
    <property type="entry name" value="Sigma2 domain of RNA polymerase sigma factors"/>
    <property type="match status" value="1"/>
</dbReference>
<dbReference type="PANTHER" id="PTHR43133:SF62">
    <property type="entry name" value="RNA POLYMERASE SIGMA FACTOR SIGZ"/>
    <property type="match status" value="1"/>
</dbReference>
<dbReference type="InterPro" id="IPR039425">
    <property type="entry name" value="RNA_pol_sigma-70-like"/>
</dbReference>
<feature type="domain" description="RNA polymerase sigma-70 region 2" evidence="6">
    <location>
        <begin position="37"/>
        <end position="104"/>
    </location>
</feature>
<dbReference type="InterPro" id="IPR013324">
    <property type="entry name" value="RNA_pol_sigma_r3/r4-like"/>
</dbReference>
<evidence type="ECO:0000313" key="8">
    <source>
        <dbReference type="EMBL" id="OEJ35002.1"/>
    </source>
</evidence>
<keyword evidence="3" id="KW-0731">Sigma factor</keyword>
<sequence length="200" mass="21791">MVLASTTAPAPTDEAGELLELSRGFREGDEESFAAAYRRWAGMVHSMAWRTTGDPHIAEDITQQVFFDAWRGRHRFDPQRGDLAAWLAGITRHKAMDALTARTRITASVRAALPESDARPDPARGDSPEAALDRVLVLDALAALPVTQREVLCLAFYGGLTHVRIAEWTGIPLGTVKSHVRRGLLSLRRGLGGPRGCLEG</sequence>
<dbReference type="InterPro" id="IPR007627">
    <property type="entry name" value="RNA_pol_sigma70_r2"/>
</dbReference>
<evidence type="ECO:0000256" key="5">
    <source>
        <dbReference type="ARBA" id="ARBA00023163"/>
    </source>
</evidence>
<reference evidence="8 9" key="1">
    <citation type="submission" date="2016-08" db="EMBL/GenBank/DDBJ databases">
        <title>The complete genome of Streptomyces subrutilus 10-1-1.</title>
        <authorList>
            <person name="Chen X."/>
        </authorList>
    </citation>
    <scope>NUCLEOTIDE SEQUENCE [LARGE SCALE GENOMIC DNA]</scope>
    <source>
        <strain evidence="8 9">10-1-1</strain>
    </source>
</reference>
<dbReference type="RefSeq" id="WP_069923191.1">
    <property type="nucleotide sequence ID" value="NZ_MEHK01000001.1"/>
</dbReference>
<dbReference type="InterPro" id="IPR013325">
    <property type="entry name" value="RNA_pol_sigma_r2"/>
</dbReference>
<dbReference type="STRING" id="36818.BGK67_30045"/>
<dbReference type="CDD" id="cd06171">
    <property type="entry name" value="Sigma70_r4"/>
    <property type="match status" value="1"/>
</dbReference>
<dbReference type="GO" id="GO:0003677">
    <property type="term" value="F:DNA binding"/>
    <property type="evidence" value="ECO:0007669"/>
    <property type="project" value="UniProtKB-KW"/>
</dbReference>
<dbReference type="GO" id="GO:0006352">
    <property type="term" value="P:DNA-templated transcription initiation"/>
    <property type="evidence" value="ECO:0007669"/>
    <property type="project" value="InterPro"/>
</dbReference>
<keyword evidence="9" id="KW-1185">Reference proteome</keyword>
<evidence type="ECO:0000259" key="6">
    <source>
        <dbReference type="Pfam" id="PF04542"/>
    </source>
</evidence>
<evidence type="ECO:0000259" key="7">
    <source>
        <dbReference type="Pfam" id="PF04545"/>
    </source>
</evidence>
<dbReference type="Proteomes" id="UP000095705">
    <property type="component" value="Unassembled WGS sequence"/>
</dbReference>